<proteinExistence type="inferred from homology"/>
<dbReference type="PRINTS" id="PR00080">
    <property type="entry name" value="SDRFAMILY"/>
</dbReference>
<reference evidence="5" key="1">
    <citation type="submission" date="2021-01" db="EMBL/GenBank/DDBJ databases">
        <authorList>
            <consortium name="Aspergillus puulaauensis MK2 genome sequencing consortium"/>
            <person name="Kazuki M."/>
            <person name="Futagami T."/>
        </authorList>
    </citation>
    <scope>NUCLEOTIDE SEQUENCE</scope>
    <source>
        <strain evidence="5">MK2</strain>
    </source>
</reference>
<dbReference type="InterPro" id="IPR057326">
    <property type="entry name" value="KR_dom"/>
</dbReference>
<dbReference type="Proteomes" id="UP000654913">
    <property type="component" value="Chromosome 6"/>
</dbReference>
<dbReference type="InterPro" id="IPR020904">
    <property type="entry name" value="Sc_DH/Rdtase_CS"/>
</dbReference>
<evidence type="ECO:0000256" key="2">
    <source>
        <dbReference type="ARBA" id="ARBA00022857"/>
    </source>
</evidence>
<dbReference type="GO" id="GO:0050664">
    <property type="term" value="F:oxidoreductase activity, acting on NAD(P)H, oxygen as acceptor"/>
    <property type="evidence" value="ECO:0007669"/>
    <property type="project" value="TreeGrafter"/>
</dbReference>
<evidence type="ECO:0000256" key="3">
    <source>
        <dbReference type="ARBA" id="ARBA00023002"/>
    </source>
</evidence>
<organism evidence="5 6">
    <name type="scientific">Aspergillus puulaauensis</name>
    <dbReference type="NCBI Taxonomy" id="1220207"/>
    <lineage>
        <taxon>Eukaryota</taxon>
        <taxon>Fungi</taxon>
        <taxon>Dikarya</taxon>
        <taxon>Ascomycota</taxon>
        <taxon>Pezizomycotina</taxon>
        <taxon>Eurotiomycetes</taxon>
        <taxon>Eurotiomycetidae</taxon>
        <taxon>Eurotiales</taxon>
        <taxon>Aspergillaceae</taxon>
        <taxon>Aspergillus</taxon>
    </lineage>
</organism>
<keyword evidence="2" id="KW-0521">NADP</keyword>
<dbReference type="SMART" id="SM00822">
    <property type="entry name" value="PKS_KR"/>
    <property type="match status" value="1"/>
</dbReference>
<dbReference type="InterPro" id="IPR002347">
    <property type="entry name" value="SDR_fam"/>
</dbReference>
<feature type="domain" description="Ketoreductase" evidence="4">
    <location>
        <begin position="50"/>
        <end position="232"/>
    </location>
</feature>
<dbReference type="InterPro" id="IPR036291">
    <property type="entry name" value="NAD(P)-bd_dom_sf"/>
</dbReference>
<gene>
    <name evidence="5" type="ORF">APUU_61105S</name>
</gene>
<dbReference type="Pfam" id="PF13561">
    <property type="entry name" value="adh_short_C2"/>
    <property type="match status" value="1"/>
</dbReference>
<dbReference type="GeneID" id="64978054"/>
<evidence type="ECO:0000256" key="1">
    <source>
        <dbReference type="ARBA" id="ARBA00006484"/>
    </source>
</evidence>
<dbReference type="EMBL" id="AP024448">
    <property type="protein sequence ID" value="BCS28057.1"/>
    <property type="molecule type" value="Genomic_DNA"/>
</dbReference>
<comment type="similarity">
    <text evidence="1">Belongs to the short-chain dehydrogenases/reductases (SDR) family.</text>
</comment>
<evidence type="ECO:0000313" key="5">
    <source>
        <dbReference type="EMBL" id="BCS28057.1"/>
    </source>
</evidence>
<keyword evidence="3" id="KW-0560">Oxidoreductase</keyword>
<dbReference type="PROSITE" id="PS00061">
    <property type="entry name" value="ADH_SHORT"/>
    <property type="match status" value="1"/>
</dbReference>
<dbReference type="GO" id="GO:0044550">
    <property type="term" value="P:secondary metabolite biosynthetic process"/>
    <property type="evidence" value="ECO:0007669"/>
    <property type="project" value="UniProtKB-ARBA"/>
</dbReference>
<dbReference type="PANTHER" id="PTHR43008">
    <property type="entry name" value="BENZIL REDUCTASE"/>
    <property type="match status" value="1"/>
</dbReference>
<evidence type="ECO:0000313" key="6">
    <source>
        <dbReference type="Proteomes" id="UP000654913"/>
    </source>
</evidence>
<dbReference type="AlphaFoldDB" id="A0A7R7XUN5"/>
<reference evidence="5" key="2">
    <citation type="submission" date="2021-02" db="EMBL/GenBank/DDBJ databases">
        <title>Aspergillus puulaauensis MK2 genome sequence.</title>
        <authorList>
            <person name="Futagami T."/>
            <person name="Mori K."/>
            <person name="Kadooka C."/>
            <person name="Tanaka T."/>
        </authorList>
    </citation>
    <scope>NUCLEOTIDE SEQUENCE</scope>
    <source>
        <strain evidence="5">MK2</strain>
    </source>
</reference>
<protein>
    <recommendedName>
        <fullName evidence="4">Ketoreductase domain-containing protein</fullName>
    </recommendedName>
</protein>
<dbReference type="PANTHER" id="PTHR43008:SF4">
    <property type="entry name" value="CHAIN DEHYDROGENASE, PUTATIVE (AFU_ORTHOLOGUE AFUA_4G08710)-RELATED"/>
    <property type="match status" value="1"/>
</dbReference>
<dbReference type="SUPFAM" id="SSF51735">
    <property type="entry name" value="NAD(P)-binding Rossmann-fold domains"/>
    <property type="match status" value="1"/>
</dbReference>
<sequence length="304" mass="32578">MRPAASLMRPRHLQFLRPLRTPRFPTRFSTASNADGDLIPLKDRFNLAGKSYIVTGGGRGIGYAAARAVAEVGGNVSILDLAPSPVKDFENLSREFGVKTKYIRTDITQEESVTQAFEETIGDFGKLDGCVTAAGVCPEGDFAEHNLADVKRCFDVNITGTFLAAQQTTKALLRQNTPGSIVMIASISGSCVNPGVKLSAYSASKGAVRMLCTELGVELAPVGIRVNSISPGYIDTELLAPLKAAQPKRMELMRNEPPLKRIGNRNDLTPAVVYLLSDASSYMTGGEIVISGGIHCGRIESPYL</sequence>
<evidence type="ECO:0000259" key="4">
    <source>
        <dbReference type="SMART" id="SM00822"/>
    </source>
</evidence>
<dbReference type="KEGG" id="apuu:APUU_61105S"/>
<dbReference type="PRINTS" id="PR00081">
    <property type="entry name" value="GDHRDH"/>
</dbReference>
<name>A0A7R7XUN5_9EURO</name>
<dbReference type="OrthoDB" id="5325318at2759"/>
<dbReference type="FunFam" id="3.40.50.720:FF:000084">
    <property type="entry name" value="Short-chain dehydrogenase reductase"/>
    <property type="match status" value="1"/>
</dbReference>
<dbReference type="GO" id="GO:0016616">
    <property type="term" value="F:oxidoreductase activity, acting on the CH-OH group of donors, NAD or NADP as acceptor"/>
    <property type="evidence" value="ECO:0007669"/>
    <property type="project" value="UniProtKB-ARBA"/>
</dbReference>
<dbReference type="Gene3D" id="3.40.50.720">
    <property type="entry name" value="NAD(P)-binding Rossmann-like Domain"/>
    <property type="match status" value="1"/>
</dbReference>
<keyword evidence="6" id="KW-1185">Reference proteome</keyword>
<accession>A0A7R7XUN5</accession>
<dbReference type="RefSeq" id="XP_041560243.1">
    <property type="nucleotide sequence ID" value="XM_041694409.1"/>
</dbReference>